<evidence type="ECO:0000313" key="2">
    <source>
        <dbReference type="Proteomes" id="UP001177260"/>
    </source>
</evidence>
<comment type="caution">
    <text evidence="1">The sequence shown here is derived from an EMBL/GenBank/DDBJ whole genome shotgun (WGS) entry which is preliminary data.</text>
</comment>
<accession>A0ACC3BB98</accession>
<reference evidence="1 2" key="1">
    <citation type="journal article" date="2023" name="ACS Omega">
        <title>Identification of the Neoaspergillic Acid Biosynthesis Gene Cluster by Establishing an In Vitro CRISPR-Ribonucleoprotein Genetic System in Aspergillus melleus.</title>
        <authorList>
            <person name="Yuan B."/>
            <person name="Grau M.F."/>
            <person name="Murata R.M."/>
            <person name="Torok T."/>
            <person name="Venkateswaran K."/>
            <person name="Stajich J.E."/>
            <person name="Wang C.C.C."/>
        </authorList>
    </citation>
    <scope>NUCLEOTIDE SEQUENCE [LARGE SCALE GENOMIC DNA]</scope>
    <source>
        <strain evidence="1 2">IMV 1140</strain>
    </source>
</reference>
<protein>
    <submittedName>
        <fullName evidence="1">Uncharacterized protein</fullName>
    </submittedName>
</protein>
<organism evidence="1 2">
    <name type="scientific">Aspergillus melleus</name>
    <dbReference type="NCBI Taxonomy" id="138277"/>
    <lineage>
        <taxon>Eukaryota</taxon>
        <taxon>Fungi</taxon>
        <taxon>Dikarya</taxon>
        <taxon>Ascomycota</taxon>
        <taxon>Pezizomycotina</taxon>
        <taxon>Eurotiomycetes</taxon>
        <taxon>Eurotiomycetidae</taxon>
        <taxon>Eurotiales</taxon>
        <taxon>Aspergillaceae</taxon>
        <taxon>Aspergillus</taxon>
        <taxon>Aspergillus subgen. Circumdati</taxon>
    </lineage>
</organism>
<name>A0ACC3BB98_9EURO</name>
<dbReference type="Proteomes" id="UP001177260">
    <property type="component" value="Unassembled WGS sequence"/>
</dbReference>
<sequence length="213" mass="24426">MYPNARITGTDISPHQPSWVPANLTFEIDDAELDWNFSHLFDLVHIQNLNGAIRDWPRMFRQAYDNLKPGGYFEVKEGDISAKCDDGSIPKEWSLGTAEKESIRACNLLGQTLTAPEHLKQWMEEAGFVNVEERIFRLPMNTWPKDPELKEIGRYQCAQHLEAVSPFALGLLVEVLGWSREVTELFLVGVRDNIKDRSIHAYFTIRVVTGRRP</sequence>
<proteinExistence type="predicted"/>
<evidence type="ECO:0000313" key="1">
    <source>
        <dbReference type="EMBL" id="KAK1147871.1"/>
    </source>
</evidence>
<gene>
    <name evidence="1" type="ORF">N8T08_000385</name>
</gene>
<dbReference type="EMBL" id="JAOPJF010000010">
    <property type="protein sequence ID" value="KAK1147871.1"/>
    <property type="molecule type" value="Genomic_DNA"/>
</dbReference>
<keyword evidence="2" id="KW-1185">Reference proteome</keyword>